<name>X0TU77_9ZZZZ</name>
<feature type="region of interest" description="Disordered" evidence="1">
    <location>
        <begin position="71"/>
        <end position="117"/>
    </location>
</feature>
<sequence length="117" mass="12755">PCAIPGMTPEKIKEAYESIHDLKNFVERKSTEELTELINTHLYCQQTAPALPSDTDISSVVEQAAAVMEEVAADTETEAPAEVTEKKPAKKKAAKKSPAKSNDNDDKIQDLLDGLDD</sequence>
<protein>
    <submittedName>
        <fullName evidence="2">Uncharacterized protein</fullName>
    </submittedName>
</protein>
<reference evidence="2" key="1">
    <citation type="journal article" date="2014" name="Front. Microbiol.">
        <title>High frequency of phylogenetically diverse reductive dehalogenase-homologous genes in deep subseafloor sedimentary metagenomes.</title>
        <authorList>
            <person name="Kawai M."/>
            <person name="Futagami T."/>
            <person name="Toyoda A."/>
            <person name="Takaki Y."/>
            <person name="Nishi S."/>
            <person name="Hori S."/>
            <person name="Arai W."/>
            <person name="Tsubouchi T."/>
            <person name="Morono Y."/>
            <person name="Uchiyama I."/>
            <person name="Ito T."/>
            <person name="Fujiyama A."/>
            <person name="Inagaki F."/>
            <person name="Takami H."/>
        </authorList>
    </citation>
    <scope>NUCLEOTIDE SEQUENCE</scope>
    <source>
        <strain evidence="2">Expedition CK06-06</strain>
    </source>
</reference>
<dbReference type="EMBL" id="BARS01007195">
    <property type="protein sequence ID" value="GAF79675.1"/>
    <property type="molecule type" value="Genomic_DNA"/>
</dbReference>
<comment type="caution">
    <text evidence="2">The sequence shown here is derived from an EMBL/GenBank/DDBJ whole genome shotgun (WGS) entry which is preliminary data.</text>
</comment>
<organism evidence="2">
    <name type="scientific">marine sediment metagenome</name>
    <dbReference type="NCBI Taxonomy" id="412755"/>
    <lineage>
        <taxon>unclassified sequences</taxon>
        <taxon>metagenomes</taxon>
        <taxon>ecological metagenomes</taxon>
    </lineage>
</organism>
<evidence type="ECO:0000313" key="2">
    <source>
        <dbReference type="EMBL" id="GAF79675.1"/>
    </source>
</evidence>
<dbReference type="AlphaFoldDB" id="X0TU77"/>
<evidence type="ECO:0000256" key="1">
    <source>
        <dbReference type="SAM" id="MobiDB-lite"/>
    </source>
</evidence>
<gene>
    <name evidence="2" type="ORF">S01H1_13902</name>
</gene>
<proteinExistence type="predicted"/>
<feature type="compositionally biased region" description="Basic residues" evidence="1">
    <location>
        <begin position="88"/>
        <end position="98"/>
    </location>
</feature>
<accession>X0TU77</accession>
<feature type="non-terminal residue" evidence="2">
    <location>
        <position position="1"/>
    </location>
</feature>